<evidence type="ECO:0000256" key="3">
    <source>
        <dbReference type="ARBA" id="ARBA00004906"/>
    </source>
</evidence>
<dbReference type="SUPFAM" id="SSF57850">
    <property type="entry name" value="RING/U-box"/>
    <property type="match status" value="1"/>
</dbReference>
<protein>
    <recommendedName>
        <fullName evidence="13">U-box domain-containing protein</fullName>
    </recommendedName>
</protein>
<organism evidence="11 12">
    <name type="scientific">Tritrichomonas musculus</name>
    <dbReference type="NCBI Taxonomy" id="1915356"/>
    <lineage>
        <taxon>Eukaryota</taxon>
        <taxon>Metamonada</taxon>
        <taxon>Parabasalia</taxon>
        <taxon>Tritrichomonadida</taxon>
        <taxon>Tritrichomonadidae</taxon>
        <taxon>Tritrichomonas</taxon>
    </lineage>
</organism>
<comment type="caution">
    <text evidence="11">The sequence shown here is derived from an EMBL/GenBank/DDBJ whole genome shotgun (WGS) entry which is preliminary data.</text>
</comment>
<dbReference type="EMBL" id="JAPFFF010000005">
    <property type="protein sequence ID" value="KAK8889888.1"/>
    <property type="molecule type" value="Genomic_DNA"/>
</dbReference>
<gene>
    <name evidence="11" type="ORF">M9Y10_034642</name>
</gene>
<evidence type="ECO:0000313" key="11">
    <source>
        <dbReference type="EMBL" id="KAK8889888.1"/>
    </source>
</evidence>
<keyword evidence="7" id="KW-0833">Ubl conjugation pathway</keyword>
<evidence type="ECO:0000256" key="8">
    <source>
        <dbReference type="ARBA" id="ARBA00023242"/>
    </source>
</evidence>
<keyword evidence="6" id="KW-0808">Transferase</keyword>
<evidence type="ECO:0000259" key="9">
    <source>
        <dbReference type="Pfam" id="PF04564"/>
    </source>
</evidence>
<dbReference type="Pfam" id="PF04564">
    <property type="entry name" value="U-box"/>
    <property type="match status" value="1"/>
</dbReference>
<feature type="domain" description="U-box" evidence="9">
    <location>
        <begin position="865"/>
        <end position="935"/>
    </location>
</feature>
<evidence type="ECO:0000256" key="5">
    <source>
        <dbReference type="ARBA" id="ARBA00022490"/>
    </source>
</evidence>
<dbReference type="Gene3D" id="3.30.40.10">
    <property type="entry name" value="Zinc/RING finger domain, C3HC4 (zinc finger)"/>
    <property type="match status" value="1"/>
</dbReference>
<evidence type="ECO:0000256" key="6">
    <source>
        <dbReference type="ARBA" id="ARBA00022679"/>
    </source>
</evidence>
<comment type="pathway">
    <text evidence="3">Protein modification; protein ubiquitination.</text>
</comment>
<sequence length="940" mass="110612">MTDQYLVEFIRRLPLTDVPQALKSLIQYDRQMIEFDLFIIELCSVVDFTKISPLKLILDMTHLSNTTPSVQRFVNDSCNYLAILIQSPDIFYENYNYNLLLNDFVKYIYSIRSESQFIHNIIHNSITNDPSTALFFLDTLKQFYDEFKKEKLSRCLDHLQIFHTLFSVQNLRLSFFQSRMCTEILTGLFSKSIFPNSDNFSEYFNDGHQLDHASIEKLNSVLSSYYTTLLDIIILSLRSNTAPQALSFIRNFEKNVKDAVIFNFERNRRMEMMLHGFMSPPDDKEKIYYDLMYEQAAYFMNFESVLLLVAFKSQNKWHQIDAYTPYKLDSLTPLLQDHPLSVVGEYSWHDLNATSLSDLNRAYEDKDEDIRADKEAWLNRQKELMNEKIDRPTSDFFFAAHKAIKLSSDSLHQELTESGNRLRSMKSPVAQEYIKINREIIPIILCVECRRTKLINFLIETLRFMARTAQYNTMTKEVPKRPPIAYQHLPEYMLNSCVHLLTDYYYFRAINKEQLEQVIDLFSIIFMNKKYVRNPKTANVIVNFLAHVSQQPMNSEISFLLVKDTIIKQVYPQIVDFFSRVERTGTHSGYYDKIMMRQPCLQLMTFWFQHRICRQYYLHEYQTKPNVQFLYYLLGELAFFTQLCIDNITNIKTNEFVLTLKPMTEEEIAQIKANKKDDEWTDENYKNKTEEEKREHYIQGMRLSRKSDKELHQIIDDERKSLQSNFQYVQEIFNLVNTILSFIPSAFNEKQIAEQVVTMVSAVLSKVLTTDLSISNPHELKYDQNYFIGSYARFISMMTGNKNIIDLSMQPERNLGNDLCEKVLDFLNSLNEKTGHYNYECNGLKRFIELRKQMDLLVLDPNVEIPDELCDPITYELLTDPILLPTGTVLNRTTLIRTTGTQIIDPVQSKPFNMDEVKEAVDIKKKAQEFFNQHAIPAKK</sequence>
<evidence type="ECO:0008006" key="13">
    <source>
        <dbReference type="Google" id="ProtNLM"/>
    </source>
</evidence>
<dbReference type="InterPro" id="IPR045132">
    <property type="entry name" value="UBE4"/>
</dbReference>
<proteinExistence type="inferred from homology"/>
<evidence type="ECO:0000256" key="4">
    <source>
        <dbReference type="ARBA" id="ARBA00007434"/>
    </source>
</evidence>
<keyword evidence="12" id="KW-1185">Reference proteome</keyword>
<dbReference type="InterPro" id="IPR013083">
    <property type="entry name" value="Znf_RING/FYVE/PHD"/>
</dbReference>
<keyword evidence="5" id="KW-0963">Cytoplasm</keyword>
<evidence type="ECO:0000256" key="2">
    <source>
        <dbReference type="ARBA" id="ARBA00004496"/>
    </source>
</evidence>
<dbReference type="Pfam" id="PF10408">
    <property type="entry name" value="Ufd2P_core"/>
    <property type="match status" value="1"/>
</dbReference>
<reference evidence="11 12" key="1">
    <citation type="submission" date="2024-04" db="EMBL/GenBank/DDBJ databases">
        <title>Tritrichomonas musculus Genome.</title>
        <authorList>
            <person name="Alves-Ferreira E."/>
            <person name="Grigg M."/>
            <person name="Lorenzi H."/>
            <person name="Galac M."/>
        </authorList>
    </citation>
    <scope>NUCLEOTIDE SEQUENCE [LARGE SCALE GENOMIC DNA]</scope>
    <source>
        <strain evidence="11 12">EAF2021</strain>
    </source>
</reference>
<comment type="similarity">
    <text evidence="4">Belongs to the ubiquitin conjugation factor E4 family.</text>
</comment>
<evidence type="ECO:0000313" key="12">
    <source>
        <dbReference type="Proteomes" id="UP001470230"/>
    </source>
</evidence>
<name>A0ABR2KG20_9EUKA</name>
<feature type="domain" description="Ubiquitin conjugation factor E4 core" evidence="10">
    <location>
        <begin position="188"/>
        <end position="826"/>
    </location>
</feature>
<dbReference type="Proteomes" id="UP001470230">
    <property type="component" value="Unassembled WGS sequence"/>
</dbReference>
<dbReference type="InterPro" id="IPR003613">
    <property type="entry name" value="Ubox_domain"/>
</dbReference>
<evidence type="ECO:0000256" key="1">
    <source>
        <dbReference type="ARBA" id="ARBA00004123"/>
    </source>
</evidence>
<evidence type="ECO:0000259" key="10">
    <source>
        <dbReference type="Pfam" id="PF10408"/>
    </source>
</evidence>
<accession>A0ABR2KG20</accession>
<dbReference type="InterPro" id="IPR019474">
    <property type="entry name" value="Ub_conjug_fac_E4_core"/>
</dbReference>
<keyword evidence="8" id="KW-0539">Nucleus</keyword>
<dbReference type="PANTHER" id="PTHR13931">
    <property type="entry name" value="UBIQUITINATION FACTOR E4"/>
    <property type="match status" value="1"/>
</dbReference>
<comment type="subcellular location">
    <subcellularLocation>
        <location evidence="2">Cytoplasm</location>
    </subcellularLocation>
    <subcellularLocation>
        <location evidence="1">Nucleus</location>
    </subcellularLocation>
</comment>
<dbReference type="PANTHER" id="PTHR13931:SF2">
    <property type="entry name" value="UBIQUITIN CONJUGATION FACTOR E4 B"/>
    <property type="match status" value="1"/>
</dbReference>
<evidence type="ECO:0000256" key="7">
    <source>
        <dbReference type="ARBA" id="ARBA00022786"/>
    </source>
</evidence>